<dbReference type="Proteomes" id="UP000177445">
    <property type="component" value="Chromosome"/>
</dbReference>
<keyword evidence="6" id="KW-1185">Reference proteome</keyword>
<dbReference type="Pfam" id="PF25275">
    <property type="entry name" value="Golvesin_C"/>
    <property type="match status" value="2"/>
</dbReference>
<dbReference type="PANTHER" id="PTHR42970">
    <property type="entry name" value="PECTATE LYASE C-RELATED"/>
    <property type="match status" value="1"/>
</dbReference>
<dbReference type="InterPro" id="IPR052063">
    <property type="entry name" value="Polysaccharide_Lyase_1"/>
</dbReference>
<dbReference type="Gene3D" id="4.10.1080.10">
    <property type="entry name" value="TSP type-3 repeat"/>
    <property type="match status" value="1"/>
</dbReference>
<dbReference type="STRING" id="1874317.BKP64_04625"/>
<evidence type="ECO:0000313" key="6">
    <source>
        <dbReference type="Proteomes" id="UP000177445"/>
    </source>
</evidence>
<dbReference type="GO" id="GO:0005509">
    <property type="term" value="F:calcium ion binding"/>
    <property type="evidence" value="ECO:0007669"/>
    <property type="project" value="InterPro"/>
</dbReference>
<protein>
    <recommendedName>
        <fullName evidence="4">Golvesin/Xly CBD-like domain-containing protein</fullName>
    </recommendedName>
</protein>
<dbReference type="EMBL" id="CP017715">
    <property type="protein sequence ID" value="AOY87513.1"/>
    <property type="molecule type" value="Genomic_DNA"/>
</dbReference>
<feature type="domain" description="Golvesin/Xly CBD-like" evidence="4">
    <location>
        <begin position="326"/>
        <end position="458"/>
    </location>
</feature>
<dbReference type="RefSeq" id="WP_070966606.1">
    <property type="nucleotide sequence ID" value="NZ_CP017715.1"/>
</dbReference>
<evidence type="ECO:0000259" key="4">
    <source>
        <dbReference type="Pfam" id="PF25275"/>
    </source>
</evidence>
<gene>
    <name evidence="5" type="ORF">BKP64_04625</name>
</gene>
<dbReference type="PANTHER" id="PTHR42970:SF1">
    <property type="entry name" value="PECTATE LYASE C-RELATED"/>
    <property type="match status" value="1"/>
</dbReference>
<keyword evidence="2" id="KW-0325">Glycoprotein</keyword>
<dbReference type="AlphaFoldDB" id="A0A1D9GIT1"/>
<dbReference type="InterPro" id="IPR033803">
    <property type="entry name" value="CBD-like_Golvesin-Xly"/>
</dbReference>
<accession>A0A1D9GIT1</accession>
<evidence type="ECO:0000256" key="3">
    <source>
        <dbReference type="SAM" id="MobiDB-lite"/>
    </source>
</evidence>
<evidence type="ECO:0000256" key="2">
    <source>
        <dbReference type="ARBA" id="ARBA00023180"/>
    </source>
</evidence>
<sequence>MLGRKRDILLMGGLATLAGCAIQPSPFEERFPPTAAGIGEEVIVDDSDSTFFFEGPWVTSSASSGYLGEGYHVISKGQGDNYAVWNLELIDYYEIYVRWTSHSNRASNASYEVHHLDEANRLVVDTVTLDQRSGGGEWFKLGTYKMSTLTGRVQLIDDADGYVVADAVRFVPVSLSVAEPVAVDSDGDGMDDAFETQFGLNPDDPSDATADSDGDGVTNLEEYYVRTDPTNSDTDSDGIPDSYELSYGLNATVSDASGDLDGDGYTNLEEYEGGTAANSEASFPGRGIYVSWDPPTTREDGSQLDLSDISYYVVRYYRDAQPPDVLIDNESGFFEIVGATVAPSSHTPGYWGENYYPIPPGNGEVFGKWSFYDLVPGAGYLLQARWTAGFNRSQQATYNVTFVDDSGTETTQTEIVDQTLNGGVWVDLVKFTSGQNTAVVRLGSEPDGYIIADAIKLTGSGATDVSVVEVRDNQTSVRITEELQPGVWFFEVKAVDTAGNESAYSPTVTVQVQ</sequence>
<name>A0A1D9GIT1_9GAMM</name>
<evidence type="ECO:0000313" key="5">
    <source>
        <dbReference type="EMBL" id="AOY87513.1"/>
    </source>
</evidence>
<dbReference type="KEGG" id="msq:BKP64_04625"/>
<feature type="region of interest" description="Disordered" evidence="3">
    <location>
        <begin position="224"/>
        <end position="243"/>
    </location>
</feature>
<dbReference type="PROSITE" id="PS51257">
    <property type="entry name" value="PROKAR_LIPOPROTEIN"/>
    <property type="match status" value="1"/>
</dbReference>
<evidence type="ECO:0000256" key="1">
    <source>
        <dbReference type="ARBA" id="ARBA00022723"/>
    </source>
</evidence>
<dbReference type="SUPFAM" id="SSF103647">
    <property type="entry name" value="TSP type-3 repeat"/>
    <property type="match status" value="1"/>
</dbReference>
<dbReference type="InterPro" id="IPR028974">
    <property type="entry name" value="TSP_type-3_rpt"/>
</dbReference>
<proteinExistence type="predicted"/>
<organism evidence="5 6">
    <name type="scientific">Marinobacter salinus</name>
    <dbReference type="NCBI Taxonomy" id="1874317"/>
    <lineage>
        <taxon>Bacteria</taxon>
        <taxon>Pseudomonadati</taxon>
        <taxon>Pseudomonadota</taxon>
        <taxon>Gammaproteobacteria</taxon>
        <taxon>Pseudomonadales</taxon>
        <taxon>Marinobacteraceae</taxon>
        <taxon>Marinobacter</taxon>
    </lineage>
</organism>
<keyword evidence="1" id="KW-0479">Metal-binding</keyword>
<reference evidence="5 6" key="1">
    <citation type="submission" date="2016-10" db="EMBL/GenBank/DDBJ databases">
        <title>Marinobacter salinus sp. nov., a moderately halophilic bacterium isolated from a tidal flat environment.</title>
        <authorList>
            <person name="Park S.-J."/>
        </authorList>
    </citation>
    <scope>NUCLEOTIDE SEQUENCE [LARGE SCALE GENOMIC DNA]</scope>
    <source>
        <strain evidence="5 6">Hb8</strain>
    </source>
</reference>
<feature type="domain" description="Golvesin/Xly CBD-like" evidence="4">
    <location>
        <begin position="42"/>
        <end position="171"/>
    </location>
</feature>
<dbReference type="OrthoDB" id="9785394at2"/>